<dbReference type="InterPro" id="IPR036922">
    <property type="entry name" value="Rieske_2Fe-2S_sf"/>
</dbReference>
<dbReference type="NCBIfam" id="TIGR02378">
    <property type="entry name" value="nirD_assim_sml"/>
    <property type="match status" value="1"/>
</dbReference>
<dbReference type="InterPro" id="IPR017881">
    <property type="entry name" value="NirD"/>
</dbReference>
<evidence type="ECO:0000259" key="7">
    <source>
        <dbReference type="PROSITE" id="PS51296"/>
    </source>
</evidence>
<keyword evidence="5" id="KW-0411">Iron-sulfur</keyword>
<dbReference type="RefSeq" id="WP_344224857.1">
    <property type="nucleotide sequence ID" value="NZ_BAAAQA010000018.1"/>
</dbReference>
<evidence type="ECO:0000313" key="8">
    <source>
        <dbReference type="EMBL" id="GAA2119080.1"/>
    </source>
</evidence>
<keyword evidence="1" id="KW-0001">2Fe-2S</keyword>
<evidence type="ECO:0000313" key="9">
    <source>
        <dbReference type="Proteomes" id="UP001500166"/>
    </source>
</evidence>
<dbReference type="Proteomes" id="UP001500166">
    <property type="component" value="Unassembled WGS sequence"/>
</dbReference>
<dbReference type="Gene3D" id="2.102.10.10">
    <property type="entry name" value="Rieske [2Fe-2S] iron-sulphur domain"/>
    <property type="match status" value="1"/>
</dbReference>
<accession>A0ABP5JRC8</accession>
<evidence type="ECO:0000256" key="5">
    <source>
        <dbReference type="ARBA" id="ARBA00023014"/>
    </source>
</evidence>
<dbReference type="PROSITE" id="PS51300">
    <property type="entry name" value="NIRD"/>
    <property type="match status" value="1"/>
</dbReference>
<protein>
    <submittedName>
        <fullName evidence="8">Nitrite reductase small subunit NirD</fullName>
    </submittedName>
</protein>
<evidence type="ECO:0000256" key="1">
    <source>
        <dbReference type="ARBA" id="ARBA00022714"/>
    </source>
</evidence>
<evidence type="ECO:0000256" key="2">
    <source>
        <dbReference type="ARBA" id="ARBA00022723"/>
    </source>
</evidence>
<evidence type="ECO:0000256" key="6">
    <source>
        <dbReference type="ARBA" id="ARBA00023063"/>
    </source>
</evidence>
<dbReference type="PANTHER" id="PTHR40562">
    <property type="match status" value="1"/>
</dbReference>
<name>A0ABP5JRC8_9MICC</name>
<keyword evidence="6" id="KW-0534">Nitrate assimilation</keyword>
<dbReference type="PROSITE" id="PS51296">
    <property type="entry name" value="RIESKE"/>
    <property type="match status" value="1"/>
</dbReference>
<keyword evidence="2" id="KW-0479">Metal-binding</keyword>
<dbReference type="EMBL" id="BAAAQA010000018">
    <property type="protein sequence ID" value="GAA2119080.1"/>
    <property type="molecule type" value="Genomic_DNA"/>
</dbReference>
<dbReference type="InterPro" id="IPR017941">
    <property type="entry name" value="Rieske_2Fe-2S"/>
</dbReference>
<gene>
    <name evidence="8" type="primary">nirD</name>
    <name evidence="8" type="ORF">GCM10009824_19800</name>
</gene>
<dbReference type="PANTHER" id="PTHR40562:SF1">
    <property type="entry name" value="NITRITE REDUCTASE (NADH) SMALL SUBUNIT"/>
    <property type="match status" value="1"/>
</dbReference>
<evidence type="ECO:0000256" key="4">
    <source>
        <dbReference type="ARBA" id="ARBA00023004"/>
    </source>
</evidence>
<comment type="caution">
    <text evidence="8">The sequence shown here is derived from an EMBL/GenBank/DDBJ whole genome shotgun (WGS) entry which is preliminary data.</text>
</comment>
<reference evidence="9" key="1">
    <citation type="journal article" date="2019" name="Int. J. Syst. Evol. Microbiol.">
        <title>The Global Catalogue of Microorganisms (GCM) 10K type strain sequencing project: providing services to taxonomists for standard genome sequencing and annotation.</title>
        <authorList>
            <consortium name="The Broad Institute Genomics Platform"/>
            <consortium name="The Broad Institute Genome Sequencing Center for Infectious Disease"/>
            <person name="Wu L."/>
            <person name="Ma J."/>
        </authorList>
    </citation>
    <scope>NUCLEOTIDE SEQUENCE [LARGE SCALE GENOMIC DNA]</scope>
    <source>
        <strain evidence="9">JCM 15914</strain>
    </source>
</reference>
<keyword evidence="3" id="KW-0560">Oxidoreductase</keyword>
<feature type="domain" description="Rieske" evidence="7">
    <location>
        <begin position="7"/>
        <end position="107"/>
    </location>
</feature>
<keyword evidence="4" id="KW-0408">Iron</keyword>
<dbReference type="SUPFAM" id="SSF50022">
    <property type="entry name" value="ISP domain"/>
    <property type="match status" value="1"/>
</dbReference>
<dbReference type="Pfam" id="PF13806">
    <property type="entry name" value="Rieske_2"/>
    <property type="match status" value="1"/>
</dbReference>
<sequence length="110" mass="12002">MATATWHRVCSLSDLEQDWAEAALIEGRQIAVVRTVRDDVFAFAHEDPNSGALVMARGIVGRTGEHDSITSPLYKETYDLRTGECLTGQDFTLPVFPVHIADDGAVSIQA</sequence>
<organism evidence="8 9">
    <name type="scientific">Kocuria atrinae</name>
    <dbReference type="NCBI Taxonomy" id="592377"/>
    <lineage>
        <taxon>Bacteria</taxon>
        <taxon>Bacillati</taxon>
        <taxon>Actinomycetota</taxon>
        <taxon>Actinomycetes</taxon>
        <taxon>Micrococcales</taxon>
        <taxon>Micrococcaceae</taxon>
        <taxon>Kocuria</taxon>
    </lineage>
</organism>
<proteinExistence type="predicted"/>
<keyword evidence="9" id="KW-1185">Reference proteome</keyword>
<evidence type="ECO:0000256" key="3">
    <source>
        <dbReference type="ARBA" id="ARBA00023002"/>
    </source>
</evidence>
<dbReference type="InterPro" id="IPR012748">
    <property type="entry name" value="Rieske-like_NirD"/>
</dbReference>